<organism evidence="1 2">
    <name type="scientific">Solanum commersonii</name>
    <name type="common">Commerson's wild potato</name>
    <name type="synonym">Commerson's nightshade</name>
    <dbReference type="NCBI Taxonomy" id="4109"/>
    <lineage>
        <taxon>Eukaryota</taxon>
        <taxon>Viridiplantae</taxon>
        <taxon>Streptophyta</taxon>
        <taxon>Embryophyta</taxon>
        <taxon>Tracheophyta</taxon>
        <taxon>Spermatophyta</taxon>
        <taxon>Magnoliopsida</taxon>
        <taxon>eudicotyledons</taxon>
        <taxon>Gunneridae</taxon>
        <taxon>Pentapetalae</taxon>
        <taxon>asterids</taxon>
        <taxon>lamiids</taxon>
        <taxon>Solanales</taxon>
        <taxon>Solanaceae</taxon>
        <taxon>Solanoideae</taxon>
        <taxon>Solaneae</taxon>
        <taxon>Solanum</taxon>
    </lineage>
</organism>
<sequence length="93" mass="10778">MLRASISCYKDEDAATTGVFAALLYCCSKEDDEKQRTVVLGMHVVDIASYRKDFVYCCVGLLFKRRFWVLLELEMDRVMEWADGLLKLENKRG</sequence>
<accession>A0A9J5Z2P4</accession>
<evidence type="ECO:0000313" key="2">
    <source>
        <dbReference type="Proteomes" id="UP000824120"/>
    </source>
</evidence>
<comment type="caution">
    <text evidence="1">The sequence shown here is derived from an EMBL/GenBank/DDBJ whole genome shotgun (WGS) entry which is preliminary data.</text>
</comment>
<keyword evidence="2" id="KW-1185">Reference proteome</keyword>
<gene>
    <name evidence="1" type="ORF">H5410_028645</name>
</gene>
<dbReference type="OrthoDB" id="10380264at2759"/>
<reference evidence="1 2" key="1">
    <citation type="submission" date="2020-09" db="EMBL/GenBank/DDBJ databases">
        <title>De no assembly of potato wild relative species, Solanum commersonii.</title>
        <authorList>
            <person name="Cho K."/>
        </authorList>
    </citation>
    <scope>NUCLEOTIDE SEQUENCE [LARGE SCALE GENOMIC DNA]</scope>
    <source>
        <strain evidence="1">LZ3.2</strain>
        <tissue evidence="1">Leaf</tissue>
    </source>
</reference>
<evidence type="ECO:0000313" key="1">
    <source>
        <dbReference type="EMBL" id="KAG5607153.1"/>
    </source>
</evidence>
<proteinExistence type="predicted"/>
<dbReference type="AlphaFoldDB" id="A0A9J5Z2P4"/>
<dbReference type="EMBL" id="JACXVP010000005">
    <property type="protein sequence ID" value="KAG5607153.1"/>
    <property type="molecule type" value="Genomic_DNA"/>
</dbReference>
<protein>
    <submittedName>
        <fullName evidence="1">Uncharacterized protein</fullName>
    </submittedName>
</protein>
<dbReference type="Proteomes" id="UP000824120">
    <property type="component" value="Chromosome 5"/>
</dbReference>
<name>A0A9J5Z2P4_SOLCO</name>